<dbReference type="STRING" id="1121291.SAMN02745134_03914"/>
<dbReference type="Proteomes" id="UP000192468">
    <property type="component" value="Unassembled WGS sequence"/>
</dbReference>
<sequence length="405" mass="44263">MESNKNIGIITLCGLIIGPILGSGIVLLPPLAFQMIGSWSILAWILIMILGVVFAYVFIFLSLESPGNEGVSIAVRNTLGEFWSELTSNFLSVAVCFGPTAVLLTASSFLKNFGIFSNVNIGLISLGLEFICASILAVGIKTFSKLSLILTSSTAILLFCGSIYSLLFSSNAHVSNSHFSYSKFAYTLLLLFWAIIGWEIVGNYIEDIKNPQKTLKKAMNISLIVIVILYILVAISLTRVSNNDYSVISIMTPLFGYFASPIISIIALGLCVCTYLMVVGGASRMNASRAKKGALPAFFGYLGKNGSPIIILITYLLIHSFIYGLVFIHFLTIDKLVTCANVFFLSNALIGLITGFRLLKNIKLRFAIIILIASFSILLFRAALWSLILLILVFLLTLYKSYNNL</sequence>
<dbReference type="InterPro" id="IPR002293">
    <property type="entry name" value="AA/rel_permease1"/>
</dbReference>
<organism evidence="7 8">
    <name type="scientific">Clostridium acidisoli DSM 12555</name>
    <dbReference type="NCBI Taxonomy" id="1121291"/>
    <lineage>
        <taxon>Bacteria</taxon>
        <taxon>Bacillati</taxon>
        <taxon>Bacillota</taxon>
        <taxon>Clostridia</taxon>
        <taxon>Eubacteriales</taxon>
        <taxon>Clostridiaceae</taxon>
        <taxon>Clostridium</taxon>
    </lineage>
</organism>
<evidence type="ECO:0000256" key="6">
    <source>
        <dbReference type="SAM" id="Phobius"/>
    </source>
</evidence>
<gene>
    <name evidence="7" type="ORF">SAMN02745134_03914</name>
</gene>
<dbReference type="EMBL" id="FWXH01000047">
    <property type="protein sequence ID" value="SMC29485.1"/>
    <property type="molecule type" value="Genomic_DNA"/>
</dbReference>
<dbReference type="OrthoDB" id="178667at2"/>
<feature type="transmembrane region" description="Helical" evidence="6">
    <location>
        <begin position="7"/>
        <end position="29"/>
    </location>
</feature>
<feature type="transmembrane region" description="Helical" evidence="6">
    <location>
        <begin position="146"/>
        <end position="164"/>
    </location>
</feature>
<feature type="transmembrane region" description="Helical" evidence="6">
    <location>
        <begin position="342"/>
        <end position="359"/>
    </location>
</feature>
<evidence type="ECO:0000313" key="7">
    <source>
        <dbReference type="EMBL" id="SMC29485.1"/>
    </source>
</evidence>
<feature type="transmembrane region" description="Helical" evidence="6">
    <location>
        <begin position="257"/>
        <end position="282"/>
    </location>
</feature>
<feature type="transmembrane region" description="Helical" evidence="6">
    <location>
        <begin position="309"/>
        <end position="330"/>
    </location>
</feature>
<protein>
    <submittedName>
        <fullName evidence="7">Basic amino acid/polyamine antiporter, APA family</fullName>
    </submittedName>
</protein>
<dbReference type="PANTHER" id="PTHR42770:SF13">
    <property type="entry name" value="L-METHIONINE_BRANCHED-CHAIN AMINO ACID EXPORTER YJEH"/>
    <property type="match status" value="1"/>
</dbReference>
<accession>A0A1W1Y041</accession>
<dbReference type="Pfam" id="PF13520">
    <property type="entry name" value="AA_permease_2"/>
    <property type="match status" value="1"/>
</dbReference>
<evidence type="ECO:0000313" key="8">
    <source>
        <dbReference type="Proteomes" id="UP000192468"/>
    </source>
</evidence>
<dbReference type="AlphaFoldDB" id="A0A1W1Y041"/>
<feature type="transmembrane region" description="Helical" evidence="6">
    <location>
        <begin position="90"/>
        <end position="109"/>
    </location>
</feature>
<keyword evidence="3 6" id="KW-0812">Transmembrane</keyword>
<evidence type="ECO:0000256" key="2">
    <source>
        <dbReference type="ARBA" id="ARBA00022475"/>
    </source>
</evidence>
<dbReference type="RefSeq" id="WP_084117868.1">
    <property type="nucleotide sequence ID" value="NZ_FWXH01000047.1"/>
</dbReference>
<keyword evidence="5 6" id="KW-0472">Membrane</keyword>
<comment type="subcellular location">
    <subcellularLocation>
        <location evidence="1">Cell membrane</location>
        <topology evidence="1">Multi-pass membrane protein</topology>
    </subcellularLocation>
</comment>
<dbReference type="GO" id="GO:0022857">
    <property type="term" value="F:transmembrane transporter activity"/>
    <property type="evidence" value="ECO:0007669"/>
    <property type="project" value="InterPro"/>
</dbReference>
<dbReference type="PIRSF" id="PIRSF006060">
    <property type="entry name" value="AA_transporter"/>
    <property type="match status" value="1"/>
</dbReference>
<dbReference type="GO" id="GO:0005886">
    <property type="term" value="C:plasma membrane"/>
    <property type="evidence" value="ECO:0007669"/>
    <property type="project" value="UniProtKB-SubCell"/>
</dbReference>
<keyword evidence="8" id="KW-1185">Reference proteome</keyword>
<keyword evidence="4 6" id="KW-1133">Transmembrane helix</keyword>
<keyword evidence="2" id="KW-1003">Cell membrane</keyword>
<feature type="transmembrane region" description="Helical" evidence="6">
    <location>
        <begin position="115"/>
        <end position="139"/>
    </location>
</feature>
<dbReference type="Gene3D" id="1.20.1740.10">
    <property type="entry name" value="Amino acid/polyamine transporter I"/>
    <property type="match status" value="1"/>
</dbReference>
<dbReference type="InterPro" id="IPR050367">
    <property type="entry name" value="APC_superfamily"/>
</dbReference>
<name>A0A1W1Y041_9CLOT</name>
<evidence type="ECO:0000256" key="1">
    <source>
        <dbReference type="ARBA" id="ARBA00004651"/>
    </source>
</evidence>
<feature type="transmembrane region" description="Helical" evidence="6">
    <location>
        <begin position="218"/>
        <end position="237"/>
    </location>
</feature>
<evidence type="ECO:0000256" key="3">
    <source>
        <dbReference type="ARBA" id="ARBA00022692"/>
    </source>
</evidence>
<proteinExistence type="predicted"/>
<evidence type="ECO:0000256" key="5">
    <source>
        <dbReference type="ARBA" id="ARBA00023136"/>
    </source>
</evidence>
<feature type="transmembrane region" description="Helical" evidence="6">
    <location>
        <begin position="366"/>
        <end position="399"/>
    </location>
</feature>
<dbReference type="PANTHER" id="PTHR42770">
    <property type="entry name" value="AMINO ACID TRANSPORTER-RELATED"/>
    <property type="match status" value="1"/>
</dbReference>
<reference evidence="7 8" key="1">
    <citation type="submission" date="2017-04" db="EMBL/GenBank/DDBJ databases">
        <authorList>
            <person name="Afonso C.L."/>
            <person name="Miller P.J."/>
            <person name="Scott M.A."/>
            <person name="Spackman E."/>
            <person name="Goraichik I."/>
            <person name="Dimitrov K.M."/>
            <person name="Suarez D.L."/>
            <person name="Swayne D.E."/>
        </authorList>
    </citation>
    <scope>NUCLEOTIDE SEQUENCE [LARGE SCALE GENOMIC DNA]</scope>
    <source>
        <strain evidence="7 8">DSM 12555</strain>
    </source>
</reference>
<feature type="transmembrane region" description="Helical" evidence="6">
    <location>
        <begin position="184"/>
        <end position="206"/>
    </location>
</feature>
<evidence type="ECO:0000256" key="4">
    <source>
        <dbReference type="ARBA" id="ARBA00022989"/>
    </source>
</evidence>
<feature type="transmembrane region" description="Helical" evidence="6">
    <location>
        <begin position="41"/>
        <end position="63"/>
    </location>
</feature>